<gene>
    <name evidence="2" type="ORF">EIN_326380</name>
</gene>
<evidence type="ECO:0000256" key="1">
    <source>
        <dbReference type="SAM" id="MobiDB-lite"/>
    </source>
</evidence>
<feature type="region of interest" description="Disordered" evidence="1">
    <location>
        <begin position="52"/>
        <end position="86"/>
    </location>
</feature>
<evidence type="ECO:0000313" key="3">
    <source>
        <dbReference type="Proteomes" id="UP000014680"/>
    </source>
</evidence>
<accession>L7FL17</accession>
<keyword evidence="3" id="KW-1185">Reference proteome</keyword>
<feature type="compositionally biased region" description="Basic and acidic residues" evidence="1">
    <location>
        <begin position="1"/>
        <end position="19"/>
    </location>
</feature>
<protein>
    <submittedName>
        <fullName evidence="2">Uncharacterized protein</fullName>
    </submittedName>
</protein>
<dbReference type="GeneID" id="14886539"/>
<name>L7FL17_ENTIV</name>
<dbReference type="Proteomes" id="UP000014680">
    <property type="component" value="Unassembled WGS sequence"/>
</dbReference>
<sequence length="105" mass="12463">MSMRSTQREESRSSREIRGRSQSRGINGREEHHLIDDEDYVLYYDLVARRNFNADNGDDNNDFNPDEFSYESNDSDVEYQDQDDHHGMELVTFTRKDGTTYEAWI</sequence>
<dbReference type="VEuPathDB" id="AmoebaDB:EIN_326380"/>
<feature type="region of interest" description="Disordered" evidence="1">
    <location>
        <begin position="1"/>
        <end position="32"/>
    </location>
</feature>
<dbReference type="RefSeq" id="XP_004254338.1">
    <property type="nucleotide sequence ID" value="XM_004254290.1"/>
</dbReference>
<organism evidence="2 3">
    <name type="scientific">Entamoeba invadens IP1</name>
    <dbReference type="NCBI Taxonomy" id="370355"/>
    <lineage>
        <taxon>Eukaryota</taxon>
        <taxon>Amoebozoa</taxon>
        <taxon>Evosea</taxon>
        <taxon>Archamoebae</taxon>
        <taxon>Mastigamoebida</taxon>
        <taxon>Entamoebidae</taxon>
        <taxon>Entamoeba</taxon>
    </lineage>
</organism>
<dbReference type="EMBL" id="KB206854">
    <property type="protein sequence ID" value="ELP87567.1"/>
    <property type="molecule type" value="Genomic_DNA"/>
</dbReference>
<feature type="compositionally biased region" description="Acidic residues" evidence="1">
    <location>
        <begin position="56"/>
        <end position="81"/>
    </location>
</feature>
<proteinExistence type="predicted"/>
<dbReference type="AlphaFoldDB" id="L7FL17"/>
<dbReference type="KEGG" id="eiv:EIN_326380"/>
<reference evidence="2 3" key="1">
    <citation type="submission" date="2012-10" db="EMBL/GenBank/DDBJ databases">
        <authorList>
            <person name="Zafar N."/>
            <person name="Inman J."/>
            <person name="Hall N."/>
            <person name="Lorenzi H."/>
            <person name="Caler E."/>
        </authorList>
    </citation>
    <scope>NUCLEOTIDE SEQUENCE [LARGE SCALE GENOMIC DNA]</scope>
    <source>
        <strain evidence="2 3">IP1</strain>
    </source>
</reference>
<evidence type="ECO:0000313" key="2">
    <source>
        <dbReference type="EMBL" id="ELP87567.1"/>
    </source>
</evidence>